<dbReference type="SUPFAM" id="SSF110738">
    <property type="entry name" value="Glycerate kinase I"/>
    <property type="match status" value="1"/>
</dbReference>
<dbReference type="Gene3D" id="3.90.1510.10">
    <property type="entry name" value="Glycerate kinase, domain 2"/>
    <property type="match status" value="1"/>
</dbReference>
<sequence length="376" mass="37459">MVRVLVASDKFKGSLTAAEVAAAVSAGLRRGRRSVLVDSIPVADGGDGTLAAAESAGFVLVPVRVAGPTGEPVETAYARRDDVAVVELADASGLARLPGVPDPLRASSLGAGQVMAAAIDAGCRRIVLGIGGSASTDGGAGLLCGLGARLFTAAGDPVGPGGAGLEEIARIEVGELRRRLEGVSVTVACDVDNPLTGSTGAAVVYGPQKGADANQVRRLDAALGRWASLVASFTGTDLCDHPGAGAAGGVGFAALALLDAELRSGIDLVLELVDFASGLDGAALVVTGEGALDEQTLHGKAPAGVAAAAARAGVPVVAVCGVNHLDHDRLRKAGIEAAYALTDIEPDRQRCLTDGAALLAQIAERIAADHLIKEDA</sequence>
<keyword evidence="2 4" id="KW-0808">Transferase</keyword>
<evidence type="ECO:0000256" key="4">
    <source>
        <dbReference type="PIRNR" id="PIRNR006078"/>
    </source>
</evidence>
<dbReference type="PIRSF" id="PIRSF006078">
    <property type="entry name" value="GlxK"/>
    <property type="match status" value="1"/>
</dbReference>
<evidence type="ECO:0000256" key="3">
    <source>
        <dbReference type="ARBA" id="ARBA00022777"/>
    </source>
</evidence>
<evidence type="ECO:0000256" key="1">
    <source>
        <dbReference type="ARBA" id="ARBA00006284"/>
    </source>
</evidence>
<dbReference type="NCBIfam" id="TIGR00045">
    <property type="entry name" value="glycerate kinase"/>
    <property type="match status" value="1"/>
</dbReference>
<dbReference type="InterPro" id="IPR004381">
    <property type="entry name" value="Glycerate_kinase"/>
</dbReference>
<evidence type="ECO:0000256" key="2">
    <source>
        <dbReference type="ARBA" id="ARBA00022679"/>
    </source>
</evidence>
<comment type="similarity">
    <text evidence="1 4">Belongs to the glycerate kinase type-1 family.</text>
</comment>
<dbReference type="GO" id="GO:0031388">
    <property type="term" value="P:organic acid phosphorylation"/>
    <property type="evidence" value="ECO:0007669"/>
    <property type="project" value="UniProtKB-UniRule"/>
</dbReference>
<dbReference type="Pfam" id="PF02595">
    <property type="entry name" value="Gly_kinase"/>
    <property type="match status" value="1"/>
</dbReference>
<dbReference type="Proteomes" id="UP000483261">
    <property type="component" value="Unassembled WGS sequence"/>
</dbReference>
<dbReference type="Gene3D" id="3.40.50.10350">
    <property type="entry name" value="Glycerate kinase, domain 1"/>
    <property type="match status" value="1"/>
</dbReference>
<comment type="caution">
    <text evidence="5">The sequence shown here is derived from an EMBL/GenBank/DDBJ whole genome shotgun (WGS) entry which is preliminary data.</text>
</comment>
<evidence type="ECO:0000313" key="5">
    <source>
        <dbReference type="EMBL" id="NGN95178.1"/>
    </source>
</evidence>
<evidence type="ECO:0000313" key="6">
    <source>
        <dbReference type="Proteomes" id="UP000483261"/>
    </source>
</evidence>
<dbReference type="EMBL" id="JAALAA010000021">
    <property type="protein sequence ID" value="NGN95178.1"/>
    <property type="molecule type" value="Genomic_DNA"/>
</dbReference>
<dbReference type="AlphaFoldDB" id="A0A6M1RCB2"/>
<proteinExistence type="inferred from homology"/>
<dbReference type="PANTHER" id="PTHR21599:SF0">
    <property type="entry name" value="GLYCERATE KINASE"/>
    <property type="match status" value="1"/>
</dbReference>
<gene>
    <name evidence="5" type="ORF">G5C66_20875</name>
</gene>
<dbReference type="GO" id="GO:0008887">
    <property type="term" value="F:glycerate kinase activity"/>
    <property type="evidence" value="ECO:0007669"/>
    <property type="project" value="UniProtKB-UniRule"/>
</dbReference>
<organism evidence="5 6">
    <name type="scientific">Nocardioides turkmenicus</name>
    <dbReference type="NCBI Taxonomy" id="2711220"/>
    <lineage>
        <taxon>Bacteria</taxon>
        <taxon>Bacillati</taxon>
        <taxon>Actinomycetota</taxon>
        <taxon>Actinomycetes</taxon>
        <taxon>Propionibacteriales</taxon>
        <taxon>Nocardioidaceae</taxon>
        <taxon>Nocardioides</taxon>
    </lineage>
</organism>
<keyword evidence="6" id="KW-1185">Reference proteome</keyword>
<dbReference type="InterPro" id="IPR018193">
    <property type="entry name" value="Glyc_kinase_flavodox-like_fold"/>
</dbReference>
<keyword evidence="3 4" id="KW-0418">Kinase</keyword>
<protein>
    <submittedName>
        <fullName evidence="5">Glycerate kinase</fullName>
    </submittedName>
</protein>
<reference evidence="5 6" key="1">
    <citation type="submission" date="2020-02" db="EMBL/GenBank/DDBJ databases">
        <title>Whole-genome analyses of novel actinobacteria.</title>
        <authorList>
            <person name="Sahin N."/>
        </authorList>
    </citation>
    <scope>NUCLEOTIDE SEQUENCE [LARGE SCALE GENOMIC DNA]</scope>
    <source>
        <strain evidence="5 6">KC13</strain>
    </source>
</reference>
<dbReference type="InterPro" id="IPR018197">
    <property type="entry name" value="Glycerate_kinase_RE-like"/>
</dbReference>
<accession>A0A6M1RCB2</accession>
<dbReference type="InterPro" id="IPR036129">
    <property type="entry name" value="Glycerate_kinase_sf"/>
</dbReference>
<name>A0A6M1RCB2_9ACTN</name>
<dbReference type="PANTHER" id="PTHR21599">
    <property type="entry name" value="GLYCERATE KINASE"/>
    <property type="match status" value="1"/>
</dbReference>
<dbReference type="RefSeq" id="WP_165112852.1">
    <property type="nucleotide sequence ID" value="NZ_JAALAA010000021.1"/>
</dbReference>